<dbReference type="RefSeq" id="WP_077409542.1">
    <property type="nucleotide sequence ID" value="NZ_JBHRTS010000001.1"/>
</dbReference>
<keyword evidence="2" id="KW-1185">Reference proteome</keyword>
<dbReference type="Gene3D" id="3.30.70.1060">
    <property type="entry name" value="Dimeric alpha+beta barrel"/>
    <property type="match status" value="1"/>
</dbReference>
<gene>
    <name evidence="1" type="ORF">ACFODZ_01355</name>
</gene>
<sequence length="103" mass="10986">MNTYLLVYRGAVQPENGQQHMADWMAWVKDLGDAMVDPGIPVLPSKTITASGISDTRSDNPISGISIIKAVDLEAAMALIRPCPHLRIGGGIEVAEAMNLPMA</sequence>
<dbReference type="Proteomes" id="UP001595533">
    <property type="component" value="Unassembled WGS sequence"/>
</dbReference>
<proteinExistence type="predicted"/>
<evidence type="ECO:0008006" key="3">
    <source>
        <dbReference type="Google" id="ProtNLM"/>
    </source>
</evidence>
<reference evidence="2" key="1">
    <citation type="journal article" date="2019" name="Int. J. Syst. Evol. Microbiol.">
        <title>The Global Catalogue of Microorganisms (GCM) 10K type strain sequencing project: providing services to taxonomists for standard genome sequencing and annotation.</title>
        <authorList>
            <consortium name="The Broad Institute Genomics Platform"/>
            <consortium name="The Broad Institute Genome Sequencing Center for Infectious Disease"/>
            <person name="Wu L."/>
            <person name="Ma J."/>
        </authorList>
    </citation>
    <scope>NUCLEOTIDE SEQUENCE [LARGE SCALE GENOMIC DNA]</scope>
    <source>
        <strain evidence="2">KCTC 42953</strain>
    </source>
</reference>
<accession>A0ABV7J9T6</accession>
<name>A0ABV7J9T6_9GAMM</name>
<evidence type="ECO:0000313" key="2">
    <source>
        <dbReference type="Proteomes" id="UP001595533"/>
    </source>
</evidence>
<protein>
    <recommendedName>
        <fullName evidence="3">YCII-related domain-containing protein</fullName>
    </recommendedName>
</protein>
<dbReference type="EMBL" id="JBHRTS010000001">
    <property type="protein sequence ID" value="MFC3192876.1"/>
    <property type="molecule type" value="Genomic_DNA"/>
</dbReference>
<evidence type="ECO:0000313" key="1">
    <source>
        <dbReference type="EMBL" id="MFC3192876.1"/>
    </source>
</evidence>
<organism evidence="1 2">
    <name type="scientific">Marinicella sediminis</name>
    <dbReference type="NCBI Taxonomy" id="1792834"/>
    <lineage>
        <taxon>Bacteria</taxon>
        <taxon>Pseudomonadati</taxon>
        <taxon>Pseudomonadota</taxon>
        <taxon>Gammaproteobacteria</taxon>
        <taxon>Lysobacterales</taxon>
        <taxon>Marinicellaceae</taxon>
        <taxon>Marinicella</taxon>
    </lineage>
</organism>
<dbReference type="InterPro" id="IPR011008">
    <property type="entry name" value="Dimeric_a/b-barrel"/>
</dbReference>
<dbReference type="SUPFAM" id="SSF54909">
    <property type="entry name" value="Dimeric alpha+beta barrel"/>
    <property type="match status" value="1"/>
</dbReference>
<comment type="caution">
    <text evidence="1">The sequence shown here is derived from an EMBL/GenBank/DDBJ whole genome shotgun (WGS) entry which is preliminary data.</text>
</comment>